<protein>
    <submittedName>
        <fullName evidence="1">Uncharacterized protein</fullName>
    </submittedName>
</protein>
<accession>A0A2C5YCH3</accession>
<dbReference type="OrthoDB" id="539213at2759"/>
<keyword evidence="2" id="KW-1185">Reference proteome</keyword>
<name>A0A2C5YCH3_9HYPO</name>
<evidence type="ECO:0000313" key="1">
    <source>
        <dbReference type="EMBL" id="PHH64962.1"/>
    </source>
</evidence>
<dbReference type="Proteomes" id="UP000226192">
    <property type="component" value="Unassembled WGS sequence"/>
</dbReference>
<comment type="caution">
    <text evidence="1">The sequence shown here is derived from an EMBL/GenBank/DDBJ whole genome shotgun (WGS) entry which is preliminary data.</text>
</comment>
<gene>
    <name evidence="1" type="ORF">CDD81_3599</name>
</gene>
<reference evidence="1 2" key="1">
    <citation type="submission" date="2017-06" db="EMBL/GenBank/DDBJ databases">
        <title>Ant-infecting Ophiocordyceps genomes reveal a high diversity of potential behavioral manipulation genes and a possible major role for enterotoxins.</title>
        <authorList>
            <person name="De Bekker C."/>
            <person name="Evans H.C."/>
            <person name="Brachmann A."/>
            <person name="Hughes D.P."/>
        </authorList>
    </citation>
    <scope>NUCLEOTIDE SEQUENCE [LARGE SCALE GENOMIC DNA]</scope>
    <source>
        <strain evidence="1 2">Map64</strain>
    </source>
</reference>
<evidence type="ECO:0000313" key="2">
    <source>
        <dbReference type="Proteomes" id="UP000226192"/>
    </source>
</evidence>
<dbReference type="AlphaFoldDB" id="A0A2C5YCH3"/>
<organism evidence="1 2">
    <name type="scientific">Ophiocordyceps australis</name>
    <dbReference type="NCBI Taxonomy" id="1399860"/>
    <lineage>
        <taxon>Eukaryota</taxon>
        <taxon>Fungi</taxon>
        <taxon>Dikarya</taxon>
        <taxon>Ascomycota</taxon>
        <taxon>Pezizomycotina</taxon>
        <taxon>Sordariomycetes</taxon>
        <taxon>Hypocreomycetidae</taxon>
        <taxon>Hypocreales</taxon>
        <taxon>Ophiocordycipitaceae</taxon>
        <taxon>Ophiocordyceps</taxon>
    </lineage>
</organism>
<sequence>MNIPAESPQDGHIINFCYEDKDEDPFYYISGGSSLHNSTHSRDRDPRTRYECSGLVDLTGTVWFVKLYEDHGWLYRERSDVNKGVLRGTMRSNSRSWFANFELFKLAST</sequence>
<proteinExistence type="predicted"/>
<dbReference type="EMBL" id="NJET01000023">
    <property type="protein sequence ID" value="PHH64962.1"/>
    <property type="molecule type" value="Genomic_DNA"/>
</dbReference>